<evidence type="ECO:0000313" key="3">
    <source>
        <dbReference type="EMBL" id="RZT66232.1"/>
    </source>
</evidence>
<protein>
    <recommendedName>
        <fullName evidence="5">HPP family protein</fullName>
    </recommendedName>
</protein>
<keyword evidence="4" id="KW-1185">Reference proteome</keyword>
<gene>
    <name evidence="3" type="ORF">EV139_1663</name>
</gene>
<proteinExistence type="predicted"/>
<reference evidence="3 4" key="1">
    <citation type="journal article" date="2015" name="Stand. Genomic Sci.">
        <title>Genomic Encyclopedia of Bacterial and Archaeal Type Strains, Phase III: the genomes of soil and plant-associated and newly described type strains.</title>
        <authorList>
            <person name="Whitman W.B."/>
            <person name="Woyke T."/>
            <person name="Klenk H.P."/>
            <person name="Zhou Y."/>
            <person name="Lilburn T.G."/>
            <person name="Beck B.J."/>
            <person name="De Vos P."/>
            <person name="Vandamme P."/>
            <person name="Eisen J.A."/>
            <person name="Garrity G."/>
            <person name="Hugenholtz P."/>
            <person name="Kyrpides N.C."/>
        </authorList>
    </citation>
    <scope>NUCLEOTIDE SEQUENCE [LARGE SCALE GENOMIC DNA]</scope>
    <source>
        <strain evidence="3 4">RF6</strain>
    </source>
</reference>
<organism evidence="3 4">
    <name type="scientific">Leucobacter luti</name>
    <dbReference type="NCBI Taxonomy" id="340320"/>
    <lineage>
        <taxon>Bacteria</taxon>
        <taxon>Bacillati</taxon>
        <taxon>Actinomycetota</taxon>
        <taxon>Actinomycetes</taxon>
        <taxon>Micrococcales</taxon>
        <taxon>Microbacteriaceae</taxon>
        <taxon>Leucobacter</taxon>
    </lineage>
</organism>
<keyword evidence="2" id="KW-0812">Transmembrane</keyword>
<dbReference type="RefSeq" id="WP_130453835.1">
    <property type="nucleotide sequence ID" value="NZ_QYAG01000001.1"/>
</dbReference>
<dbReference type="EMBL" id="SHKI01000004">
    <property type="protein sequence ID" value="RZT66232.1"/>
    <property type="molecule type" value="Genomic_DNA"/>
</dbReference>
<dbReference type="OrthoDB" id="4991410at2"/>
<feature type="region of interest" description="Disordered" evidence="1">
    <location>
        <begin position="1"/>
        <end position="28"/>
    </location>
</feature>
<feature type="transmembrane region" description="Helical" evidence="2">
    <location>
        <begin position="31"/>
        <end position="55"/>
    </location>
</feature>
<evidence type="ECO:0000256" key="1">
    <source>
        <dbReference type="SAM" id="MobiDB-lite"/>
    </source>
</evidence>
<evidence type="ECO:0000256" key="2">
    <source>
        <dbReference type="SAM" id="Phobius"/>
    </source>
</evidence>
<dbReference type="Proteomes" id="UP000291832">
    <property type="component" value="Unassembled WGS sequence"/>
</dbReference>
<keyword evidence="2" id="KW-0472">Membrane</keyword>
<accession>A0A4Q7U1M3</accession>
<evidence type="ECO:0008006" key="5">
    <source>
        <dbReference type="Google" id="ProtNLM"/>
    </source>
</evidence>
<evidence type="ECO:0000313" key="4">
    <source>
        <dbReference type="Proteomes" id="UP000291832"/>
    </source>
</evidence>
<sequence length="74" mass="7824">MSKAPKSGKSRNDRAKKKQDAPSPQARRKQVIVGLVMGAAMGVLIAALTQFWLWLPAGLALGLATGVIMKPPAE</sequence>
<name>A0A4Q7U1M3_9MICO</name>
<feature type="compositionally biased region" description="Basic residues" evidence="1">
    <location>
        <begin position="1"/>
        <end position="17"/>
    </location>
</feature>
<dbReference type="AlphaFoldDB" id="A0A4Q7U1M3"/>
<comment type="caution">
    <text evidence="3">The sequence shown here is derived from an EMBL/GenBank/DDBJ whole genome shotgun (WGS) entry which is preliminary data.</text>
</comment>
<keyword evidence="2" id="KW-1133">Transmembrane helix</keyword>